<evidence type="ECO:0000256" key="3">
    <source>
        <dbReference type="ARBA" id="ARBA00022989"/>
    </source>
</evidence>
<accession>A0A4R1L6S3</accession>
<keyword evidence="4 5" id="KW-0472">Membrane</keyword>
<reference evidence="7 8" key="1">
    <citation type="submission" date="2019-03" db="EMBL/GenBank/DDBJ databases">
        <title>Genomic Encyclopedia of Type Strains, Phase IV (KMG-IV): sequencing the most valuable type-strain genomes for metagenomic binning, comparative biology and taxonomic classification.</title>
        <authorList>
            <person name="Goeker M."/>
        </authorList>
    </citation>
    <scope>NUCLEOTIDE SEQUENCE [LARGE SCALE GENOMIC DNA]</scope>
    <source>
        <strain evidence="7 8">DSM 103428</strain>
    </source>
</reference>
<sequence>MKIFLRALILLLVVIWLGGELFFPVVAANAFGSLADTHAAGTVVGKCLNFLHYEGLIAGTLIIVLLLAAHRLQAYLHHVAAPIVLTVVMLGLTAYSQFSIIPRMETFRIAAGGSIEGVPEGNPARVGFNQLHNTSVHVEEGVMVAGLALAVLLARG</sequence>
<feature type="transmembrane region" description="Helical" evidence="5">
    <location>
        <begin position="51"/>
        <end position="68"/>
    </location>
</feature>
<evidence type="ECO:0000259" key="6">
    <source>
        <dbReference type="Pfam" id="PF13664"/>
    </source>
</evidence>
<comment type="caution">
    <text evidence="7">The sequence shown here is derived from an EMBL/GenBank/DDBJ whole genome shotgun (WGS) entry which is preliminary data.</text>
</comment>
<name>A0A4R1L6S3_9BACT</name>
<evidence type="ECO:0000256" key="1">
    <source>
        <dbReference type="ARBA" id="ARBA00004370"/>
    </source>
</evidence>
<evidence type="ECO:0000256" key="5">
    <source>
        <dbReference type="SAM" id="Phobius"/>
    </source>
</evidence>
<dbReference type="InterPro" id="IPR025423">
    <property type="entry name" value="TMEM205-like"/>
</dbReference>
<evidence type="ECO:0000313" key="8">
    <source>
        <dbReference type="Proteomes" id="UP000295210"/>
    </source>
</evidence>
<dbReference type="AlphaFoldDB" id="A0A4R1L6S3"/>
<dbReference type="EMBL" id="SMGK01000002">
    <property type="protein sequence ID" value="TCK73875.1"/>
    <property type="molecule type" value="Genomic_DNA"/>
</dbReference>
<keyword evidence="8" id="KW-1185">Reference proteome</keyword>
<dbReference type="Proteomes" id="UP000295210">
    <property type="component" value="Unassembled WGS sequence"/>
</dbReference>
<protein>
    <submittedName>
        <fullName evidence="7">Uncharacterized protein DUF4149</fullName>
    </submittedName>
</protein>
<feature type="domain" description="TMEM205-like" evidence="6">
    <location>
        <begin position="11"/>
        <end position="106"/>
    </location>
</feature>
<keyword evidence="2 5" id="KW-0812">Transmembrane</keyword>
<comment type="subcellular location">
    <subcellularLocation>
        <location evidence="1">Membrane</location>
    </subcellularLocation>
</comment>
<dbReference type="Pfam" id="PF13664">
    <property type="entry name" value="DUF4149"/>
    <property type="match status" value="1"/>
</dbReference>
<dbReference type="RefSeq" id="WP_131994088.1">
    <property type="nucleotide sequence ID" value="NZ_SMGK01000002.1"/>
</dbReference>
<evidence type="ECO:0000256" key="2">
    <source>
        <dbReference type="ARBA" id="ARBA00022692"/>
    </source>
</evidence>
<evidence type="ECO:0000256" key="4">
    <source>
        <dbReference type="ARBA" id="ARBA00023136"/>
    </source>
</evidence>
<dbReference type="OrthoDB" id="121934at2"/>
<organism evidence="7 8">
    <name type="scientific">Acidipila rosea</name>
    <dbReference type="NCBI Taxonomy" id="768535"/>
    <lineage>
        <taxon>Bacteria</taxon>
        <taxon>Pseudomonadati</taxon>
        <taxon>Acidobacteriota</taxon>
        <taxon>Terriglobia</taxon>
        <taxon>Terriglobales</taxon>
        <taxon>Acidobacteriaceae</taxon>
        <taxon>Acidipila</taxon>
    </lineage>
</organism>
<proteinExistence type="predicted"/>
<keyword evidence="3 5" id="KW-1133">Transmembrane helix</keyword>
<evidence type="ECO:0000313" key="7">
    <source>
        <dbReference type="EMBL" id="TCK73875.1"/>
    </source>
</evidence>
<feature type="transmembrane region" description="Helical" evidence="5">
    <location>
        <begin position="75"/>
        <end position="95"/>
    </location>
</feature>
<dbReference type="GO" id="GO:0016020">
    <property type="term" value="C:membrane"/>
    <property type="evidence" value="ECO:0007669"/>
    <property type="project" value="UniProtKB-SubCell"/>
</dbReference>
<gene>
    <name evidence="7" type="ORF">C7378_1493</name>
</gene>